<evidence type="ECO:0000256" key="1">
    <source>
        <dbReference type="SAM" id="MobiDB-lite"/>
    </source>
</evidence>
<evidence type="ECO:0000313" key="2">
    <source>
        <dbReference type="EMBL" id="DAD32393.1"/>
    </source>
</evidence>
<name>A0A822YJV1_NELNU</name>
<gene>
    <name evidence="2" type="ORF">HUJ06_011244</name>
</gene>
<reference evidence="2 3" key="1">
    <citation type="journal article" date="2020" name="Mol. Biol. Evol.">
        <title>Distinct Expression and Methylation Patterns for Genes with Different Fates following a Single Whole-Genome Duplication in Flowering Plants.</title>
        <authorList>
            <person name="Shi T."/>
            <person name="Rahmani R.S."/>
            <person name="Gugger P.F."/>
            <person name="Wang M."/>
            <person name="Li H."/>
            <person name="Zhang Y."/>
            <person name="Li Z."/>
            <person name="Wang Q."/>
            <person name="Van de Peer Y."/>
            <person name="Marchal K."/>
            <person name="Chen J."/>
        </authorList>
    </citation>
    <scope>NUCLEOTIDE SEQUENCE [LARGE SCALE GENOMIC DNA]</scope>
    <source>
        <tissue evidence="2">Leaf</tissue>
    </source>
</reference>
<comment type="caution">
    <text evidence="2">The sequence shown here is derived from an EMBL/GenBank/DDBJ whole genome shotgun (WGS) entry which is preliminary data.</text>
</comment>
<feature type="region of interest" description="Disordered" evidence="1">
    <location>
        <begin position="32"/>
        <end position="51"/>
    </location>
</feature>
<dbReference type="EMBL" id="DUZY01000003">
    <property type="protein sequence ID" value="DAD32393.1"/>
    <property type="molecule type" value="Genomic_DNA"/>
</dbReference>
<proteinExistence type="predicted"/>
<keyword evidence="3" id="KW-1185">Reference proteome</keyword>
<accession>A0A822YJV1</accession>
<dbReference type="Proteomes" id="UP000607653">
    <property type="component" value="Unassembled WGS sequence"/>
</dbReference>
<dbReference type="AlphaFoldDB" id="A0A822YJV1"/>
<evidence type="ECO:0000313" key="3">
    <source>
        <dbReference type="Proteomes" id="UP000607653"/>
    </source>
</evidence>
<protein>
    <submittedName>
        <fullName evidence="2">Uncharacterized protein</fullName>
    </submittedName>
</protein>
<sequence>MRRWSLVTEKRRTQWSLDIGEKRLKLENETVVTSHRKVKNKPKNTEDSHRG</sequence>
<organism evidence="2 3">
    <name type="scientific">Nelumbo nucifera</name>
    <name type="common">Sacred lotus</name>
    <dbReference type="NCBI Taxonomy" id="4432"/>
    <lineage>
        <taxon>Eukaryota</taxon>
        <taxon>Viridiplantae</taxon>
        <taxon>Streptophyta</taxon>
        <taxon>Embryophyta</taxon>
        <taxon>Tracheophyta</taxon>
        <taxon>Spermatophyta</taxon>
        <taxon>Magnoliopsida</taxon>
        <taxon>Proteales</taxon>
        <taxon>Nelumbonaceae</taxon>
        <taxon>Nelumbo</taxon>
    </lineage>
</organism>